<sequence>MAKNTLANAGFKQASVSSGTSLTGPDSVSFVGDDKAQLGLPEVAESTWWFKSFFQSVPVLSNESQLLGEMVDSGTVNRFWDSKAVKDKPGPFHDAPKDTNAPK</sequence>
<name>A0A5N3XBN1_MUNRE</name>
<gene>
    <name evidence="2" type="ORF">FD755_016425</name>
</gene>
<feature type="region of interest" description="Disordered" evidence="1">
    <location>
        <begin position="82"/>
        <end position="103"/>
    </location>
</feature>
<dbReference type="AlphaFoldDB" id="A0A5N3XBN1"/>
<keyword evidence="3" id="KW-1185">Reference proteome</keyword>
<feature type="compositionally biased region" description="Basic and acidic residues" evidence="1">
    <location>
        <begin position="82"/>
        <end position="97"/>
    </location>
</feature>
<organism evidence="2 3">
    <name type="scientific">Muntiacus reevesi</name>
    <name type="common">Reeves' muntjac</name>
    <name type="synonym">Cervus reevesi</name>
    <dbReference type="NCBI Taxonomy" id="9886"/>
    <lineage>
        <taxon>Eukaryota</taxon>
        <taxon>Metazoa</taxon>
        <taxon>Chordata</taxon>
        <taxon>Craniata</taxon>
        <taxon>Vertebrata</taxon>
        <taxon>Euteleostomi</taxon>
        <taxon>Mammalia</taxon>
        <taxon>Eutheria</taxon>
        <taxon>Laurasiatheria</taxon>
        <taxon>Artiodactyla</taxon>
        <taxon>Ruminantia</taxon>
        <taxon>Pecora</taxon>
        <taxon>Cervidae</taxon>
        <taxon>Muntiacinae</taxon>
        <taxon>Muntiacus</taxon>
    </lineage>
</organism>
<evidence type="ECO:0000256" key="1">
    <source>
        <dbReference type="SAM" id="MobiDB-lite"/>
    </source>
</evidence>
<proteinExistence type="predicted"/>
<dbReference type="EMBL" id="VCEB01000012">
    <property type="protein sequence ID" value="KAB0371487.1"/>
    <property type="molecule type" value="Genomic_DNA"/>
</dbReference>
<reference evidence="2 3" key="1">
    <citation type="submission" date="2019-06" db="EMBL/GenBank/DDBJ databases">
        <title>Discovery of a novel chromosome fission-fusion reversal in muntjac.</title>
        <authorList>
            <person name="Mudd A.B."/>
            <person name="Bredeson J.V."/>
            <person name="Baum R."/>
            <person name="Hockemeyer D."/>
            <person name="Rokhsar D.S."/>
        </authorList>
    </citation>
    <scope>NUCLEOTIDE SEQUENCE [LARGE SCALE GENOMIC DNA]</scope>
    <source>
        <strain evidence="2">UCam_UCB_Mr</strain>
        <tissue evidence="2">Fibroblast cell line</tissue>
    </source>
</reference>
<evidence type="ECO:0000313" key="3">
    <source>
        <dbReference type="Proteomes" id="UP000326062"/>
    </source>
</evidence>
<dbReference type="Proteomes" id="UP000326062">
    <property type="component" value="Chromosome 12"/>
</dbReference>
<feature type="region of interest" description="Disordered" evidence="1">
    <location>
        <begin position="1"/>
        <end position="28"/>
    </location>
</feature>
<comment type="caution">
    <text evidence="2">The sequence shown here is derived from an EMBL/GenBank/DDBJ whole genome shotgun (WGS) entry which is preliminary data.</text>
</comment>
<accession>A0A5N3XBN1</accession>
<protein>
    <submittedName>
        <fullName evidence="2">Uncharacterized protein</fullName>
    </submittedName>
</protein>
<feature type="compositionally biased region" description="Polar residues" evidence="1">
    <location>
        <begin position="14"/>
        <end position="26"/>
    </location>
</feature>
<evidence type="ECO:0000313" key="2">
    <source>
        <dbReference type="EMBL" id="KAB0371487.1"/>
    </source>
</evidence>